<sequence length="231" mass="25012">MNQNTNDIFNGEFSRQYDAGNARFSAISDNLHFLIALLLKDLPADAHILCIGVGTGTEIVHLAGLYPGWRFTGVDPSADMLQVCASKLRRAGIGDRCALAAGYLQDLPGTADYDAALCLLVTHFILDGERGGLYRQTAARLKPAGRMVVAEIAGDMAAADFDQHLASWAAMQALAGQTPRTADELRTQLQQRLLLLPPAHTERLIAEAGFSAPQRFFQSLLIHAWAARKPA</sequence>
<dbReference type="GO" id="GO:0032259">
    <property type="term" value="P:methylation"/>
    <property type="evidence" value="ECO:0007669"/>
    <property type="project" value="UniProtKB-KW"/>
</dbReference>
<keyword evidence="4" id="KW-1185">Reference proteome</keyword>
<keyword evidence="1" id="KW-0949">S-adenosyl-L-methionine</keyword>
<accession>A0A240CBR6</accession>
<proteinExistence type="predicted"/>
<dbReference type="GeneID" id="75029524"/>
<dbReference type="InterPro" id="IPR041698">
    <property type="entry name" value="Methyltransf_25"/>
</dbReference>
<keyword evidence="3" id="KW-0830">Ubiquinone</keyword>
<dbReference type="RefSeq" id="WP_095099486.1">
    <property type="nucleotide sequence ID" value="NZ_CAMIQD010000015.1"/>
</dbReference>
<dbReference type="InterPro" id="IPR029063">
    <property type="entry name" value="SAM-dependent_MTases_sf"/>
</dbReference>
<dbReference type="OrthoDB" id="8558926at2"/>
<dbReference type="KEGG" id="sfj:SAMEA4384070_4404"/>
<organism evidence="3 4">
    <name type="scientific">Serratia ficaria</name>
    <dbReference type="NCBI Taxonomy" id="61651"/>
    <lineage>
        <taxon>Bacteria</taxon>
        <taxon>Pseudomonadati</taxon>
        <taxon>Pseudomonadota</taxon>
        <taxon>Gammaproteobacteria</taxon>
        <taxon>Enterobacterales</taxon>
        <taxon>Yersiniaceae</taxon>
        <taxon>Serratia</taxon>
    </lineage>
</organism>
<reference evidence="3 4" key="1">
    <citation type="submission" date="2017-06" db="EMBL/GenBank/DDBJ databases">
        <authorList>
            <consortium name="Pathogen Informatics"/>
        </authorList>
    </citation>
    <scope>NUCLEOTIDE SEQUENCE [LARGE SCALE GENOMIC DNA]</scope>
    <source>
        <strain evidence="3 4">NCTC12148</strain>
    </source>
</reference>
<dbReference type="CDD" id="cd02440">
    <property type="entry name" value="AdoMet_MTases"/>
    <property type="match status" value="1"/>
</dbReference>
<keyword evidence="3" id="KW-0808">Transferase</keyword>
<dbReference type="Proteomes" id="UP000215134">
    <property type="component" value="Chromosome 1"/>
</dbReference>
<keyword evidence="3" id="KW-0489">Methyltransferase</keyword>
<dbReference type="GO" id="GO:0008168">
    <property type="term" value="F:methyltransferase activity"/>
    <property type="evidence" value="ECO:0007669"/>
    <property type="project" value="UniProtKB-KW"/>
</dbReference>
<dbReference type="Pfam" id="PF13649">
    <property type="entry name" value="Methyltransf_25"/>
    <property type="match status" value="1"/>
</dbReference>
<feature type="domain" description="Methyltransferase" evidence="2">
    <location>
        <begin position="48"/>
        <end position="145"/>
    </location>
</feature>
<dbReference type="Gene3D" id="3.40.50.150">
    <property type="entry name" value="Vaccinia Virus protein VP39"/>
    <property type="match status" value="1"/>
</dbReference>
<evidence type="ECO:0000256" key="1">
    <source>
        <dbReference type="ARBA" id="ARBA00022691"/>
    </source>
</evidence>
<evidence type="ECO:0000259" key="2">
    <source>
        <dbReference type="Pfam" id="PF13649"/>
    </source>
</evidence>
<evidence type="ECO:0000313" key="4">
    <source>
        <dbReference type="Proteomes" id="UP000215134"/>
    </source>
</evidence>
<gene>
    <name evidence="3" type="ORF">SAMEA4384070_04404</name>
</gene>
<dbReference type="EMBL" id="LT906479">
    <property type="protein sequence ID" value="SNW05481.1"/>
    <property type="molecule type" value="Genomic_DNA"/>
</dbReference>
<dbReference type="STRING" id="1411141.GCA_001590885_03694"/>
<dbReference type="SUPFAM" id="SSF53335">
    <property type="entry name" value="S-adenosyl-L-methionine-dependent methyltransferases"/>
    <property type="match status" value="1"/>
</dbReference>
<dbReference type="AlphaFoldDB" id="A0A240CBR6"/>
<evidence type="ECO:0000313" key="3">
    <source>
        <dbReference type="EMBL" id="SNW05481.1"/>
    </source>
</evidence>
<name>A0A240CBR6_SERFI</name>
<protein>
    <submittedName>
        <fullName evidence="3">Ubiquinone/menaquinone biosynthesis methyltransferase</fullName>
    </submittedName>
</protein>